<name>A0ABP7D016_9GAMM</name>
<comment type="caution">
    <text evidence="3">The sequence shown here is derived from an EMBL/GenBank/DDBJ whole genome shotgun (WGS) entry which is preliminary data.</text>
</comment>
<comment type="function">
    <text evidence="1">Required for O(2)-independent ubiquinone (coenzyme Q) biosynthesis. Likely functions as an accessory factor.</text>
</comment>
<dbReference type="InterPro" id="IPR003033">
    <property type="entry name" value="SCP2_sterol-bd_dom"/>
</dbReference>
<gene>
    <name evidence="1" type="primary">ubiT</name>
    <name evidence="3" type="ORF">GCM10022421_01490</name>
</gene>
<dbReference type="EMBL" id="BAABDS010000002">
    <property type="protein sequence ID" value="GAA3698948.1"/>
    <property type="molecule type" value="Genomic_DNA"/>
</dbReference>
<accession>A0ABP7D016</accession>
<protein>
    <recommendedName>
        <fullName evidence="1">Ubiquinone biosynthesis accessory factor UbiT</fullName>
    </recommendedName>
</protein>
<reference evidence="4" key="1">
    <citation type="journal article" date="2019" name="Int. J. Syst. Evol. Microbiol.">
        <title>The Global Catalogue of Microorganisms (GCM) 10K type strain sequencing project: providing services to taxonomists for standard genome sequencing and annotation.</title>
        <authorList>
            <consortium name="The Broad Institute Genomics Platform"/>
            <consortium name="The Broad Institute Genome Sequencing Center for Infectious Disease"/>
            <person name="Wu L."/>
            <person name="Ma J."/>
        </authorList>
    </citation>
    <scope>NUCLEOTIDE SEQUENCE [LARGE SCALE GENOMIC DNA]</scope>
    <source>
        <strain evidence="4">JCM 17329</strain>
    </source>
</reference>
<proteinExistence type="inferred from homology"/>
<dbReference type="Gene3D" id="3.30.1050.10">
    <property type="entry name" value="SCP2 sterol-binding domain"/>
    <property type="match status" value="1"/>
</dbReference>
<dbReference type="RefSeq" id="WP_344961439.1">
    <property type="nucleotide sequence ID" value="NZ_BAABDS010000002.1"/>
</dbReference>
<dbReference type="HAMAP" id="MF_02231">
    <property type="entry name" value="UbiT"/>
    <property type="match status" value="1"/>
</dbReference>
<evidence type="ECO:0000259" key="2">
    <source>
        <dbReference type="Pfam" id="PF02036"/>
    </source>
</evidence>
<comment type="similarity">
    <text evidence="1">Belongs to the UbiT family.</text>
</comment>
<keyword evidence="1" id="KW-0831">Ubiquinone biosynthesis</keyword>
<evidence type="ECO:0000313" key="4">
    <source>
        <dbReference type="Proteomes" id="UP001501479"/>
    </source>
</evidence>
<feature type="domain" description="SCP2" evidence="2">
    <location>
        <begin position="34"/>
        <end position="133"/>
    </location>
</feature>
<evidence type="ECO:0000313" key="3">
    <source>
        <dbReference type="EMBL" id="GAA3698948.1"/>
    </source>
</evidence>
<dbReference type="Proteomes" id="UP001501479">
    <property type="component" value="Unassembled WGS sequence"/>
</dbReference>
<comment type="pathway">
    <text evidence="1">Cofactor biosynthesis; ubiquinone biosynthesis.</text>
</comment>
<dbReference type="InterPro" id="IPR016830">
    <property type="entry name" value="UbiT"/>
</dbReference>
<organism evidence="3 4">
    <name type="scientific">Oceanisphaera sediminis</name>
    <dbReference type="NCBI Taxonomy" id="981381"/>
    <lineage>
        <taxon>Bacteria</taxon>
        <taxon>Pseudomonadati</taxon>
        <taxon>Pseudomonadota</taxon>
        <taxon>Gammaproteobacteria</taxon>
        <taxon>Aeromonadales</taxon>
        <taxon>Aeromonadaceae</taxon>
        <taxon>Oceanisphaera</taxon>
    </lineage>
</organism>
<dbReference type="InterPro" id="IPR036527">
    <property type="entry name" value="SCP2_sterol-bd_dom_sf"/>
</dbReference>
<sequence>MLALVCRDICQHAPSLLKIPLHRLPHRLQGPLLEQLLNRVLAEPLQRGQLDFLAGARLQVLVPDLDYRLTLTLEQGRLRSLATHEADVVIRSELQDLIRLSTGELDPDTLFFRRRLLITGDTELGLACKNMLDSLDPDGQPAWFRRLLGVMSAVVRQADMAAQTKAGRGEDNT</sequence>
<dbReference type="SUPFAM" id="SSF55718">
    <property type="entry name" value="SCP-like"/>
    <property type="match status" value="1"/>
</dbReference>
<keyword evidence="4" id="KW-1185">Reference proteome</keyword>
<evidence type="ECO:0000256" key="1">
    <source>
        <dbReference type="HAMAP-Rule" id="MF_02231"/>
    </source>
</evidence>
<dbReference type="Pfam" id="PF02036">
    <property type="entry name" value="SCP2"/>
    <property type="match status" value="1"/>
</dbReference>